<name>A0A382Y400_9ZZZZ</name>
<evidence type="ECO:0000256" key="1">
    <source>
        <dbReference type="ARBA" id="ARBA00023002"/>
    </source>
</evidence>
<feature type="non-terminal residue" evidence="4">
    <location>
        <position position="1"/>
    </location>
</feature>
<gene>
    <name evidence="4" type="ORF">METZ01_LOCUS430837</name>
</gene>
<accession>A0A382Y400</accession>
<reference evidence="4" key="1">
    <citation type="submission" date="2018-05" db="EMBL/GenBank/DDBJ databases">
        <authorList>
            <person name="Lanie J.A."/>
            <person name="Ng W.-L."/>
            <person name="Kazmierczak K.M."/>
            <person name="Andrzejewski T.M."/>
            <person name="Davidsen T.M."/>
            <person name="Wayne K.J."/>
            <person name="Tettelin H."/>
            <person name="Glass J.I."/>
            <person name="Rusch D."/>
            <person name="Podicherti R."/>
            <person name="Tsui H.-C.T."/>
            <person name="Winkler M.E."/>
        </authorList>
    </citation>
    <scope>NUCLEOTIDE SEQUENCE</scope>
</reference>
<dbReference type="InterPro" id="IPR008927">
    <property type="entry name" value="6-PGluconate_DH-like_C_sf"/>
</dbReference>
<dbReference type="Gene3D" id="1.10.1040.10">
    <property type="entry name" value="N-(1-d-carboxylethyl)-l-norvaline Dehydrogenase, domain 2"/>
    <property type="match status" value="1"/>
</dbReference>
<dbReference type="SUPFAM" id="SSF48179">
    <property type="entry name" value="6-phosphogluconate dehydrogenase C-terminal domain-like"/>
    <property type="match status" value="1"/>
</dbReference>
<protein>
    <recommendedName>
        <fullName evidence="3">3-hydroxyisobutyrate dehydrogenase-like NAD-binding domain-containing protein</fullName>
    </recommendedName>
</protein>
<keyword evidence="2" id="KW-0520">NAD</keyword>
<evidence type="ECO:0000259" key="3">
    <source>
        <dbReference type="Pfam" id="PF14833"/>
    </source>
</evidence>
<dbReference type="PANTHER" id="PTHR22981:SF7">
    <property type="entry name" value="3-HYDROXYISOBUTYRATE DEHYDROGENASE, MITOCHONDRIAL"/>
    <property type="match status" value="1"/>
</dbReference>
<keyword evidence="1" id="KW-0560">Oxidoreductase</keyword>
<dbReference type="GO" id="GO:0051287">
    <property type="term" value="F:NAD binding"/>
    <property type="evidence" value="ECO:0007669"/>
    <property type="project" value="InterPro"/>
</dbReference>
<dbReference type="Pfam" id="PF14833">
    <property type="entry name" value="NAD_binding_11"/>
    <property type="match status" value="1"/>
</dbReference>
<proteinExistence type="predicted"/>
<feature type="domain" description="3-hydroxyisobutyrate dehydrogenase-like NAD-binding" evidence="3">
    <location>
        <begin position="28"/>
        <end position="146"/>
    </location>
</feature>
<dbReference type="InterPro" id="IPR029154">
    <property type="entry name" value="HIBADH-like_NADP-bd"/>
</dbReference>
<sequence length="156" mass="17670">GSESRFRELDEILQSMAANIFYVGNRCGQGQAMKLLNNFLSGTAMLATSEAYAFGMSQELDPQQMFEVLNVSTGVNSATLDKFPKQVVTNRYAAGFSNTMMSKDISLFRESVLKAQTLSPVGKIVQEYWEQFSELEPLKDFTQIYPFLKKKHRNKE</sequence>
<dbReference type="InterPro" id="IPR013328">
    <property type="entry name" value="6PGD_dom2"/>
</dbReference>
<dbReference type="GO" id="GO:0016616">
    <property type="term" value="F:oxidoreductase activity, acting on the CH-OH group of donors, NAD or NADP as acceptor"/>
    <property type="evidence" value="ECO:0007669"/>
    <property type="project" value="TreeGrafter"/>
</dbReference>
<dbReference type="AlphaFoldDB" id="A0A382Y400"/>
<evidence type="ECO:0000313" key="4">
    <source>
        <dbReference type="EMBL" id="SVD77983.1"/>
    </source>
</evidence>
<organism evidence="4">
    <name type="scientific">marine metagenome</name>
    <dbReference type="NCBI Taxonomy" id="408172"/>
    <lineage>
        <taxon>unclassified sequences</taxon>
        <taxon>metagenomes</taxon>
        <taxon>ecological metagenomes</taxon>
    </lineage>
</organism>
<dbReference type="EMBL" id="UINC01172746">
    <property type="protein sequence ID" value="SVD77983.1"/>
    <property type="molecule type" value="Genomic_DNA"/>
</dbReference>
<dbReference type="PANTHER" id="PTHR22981">
    <property type="entry name" value="3-HYDROXYISOBUTYRATE DEHYDROGENASE-RELATED"/>
    <property type="match status" value="1"/>
</dbReference>
<evidence type="ECO:0000256" key="2">
    <source>
        <dbReference type="ARBA" id="ARBA00023027"/>
    </source>
</evidence>